<dbReference type="InterPro" id="IPR002347">
    <property type="entry name" value="SDR_fam"/>
</dbReference>
<dbReference type="Pfam" id="PF00106">
    <property type="entry name" value="adh_short"/>
    <property type="match status" value="1"/>
</dbReference>
<dbReference type="SUPFAM" id="SSF51735">
    <property type="entry name" value="NAD(P)-binding Rossmann-fold domains"/>
    <property type="match status" value="1"/>
</dbReference>
<dbReference type="PANTHER" id="PTHR44196:SF1">
    <property type="entry name" value="DEHYDROGENASE_REDUCTASE SDR FAMILY MEMBER 7B"/>
    <property type="match status" value="1"/>
</dbReference>
<dbReference type="InterPro" id="IPR057326">
    <property type="entry name" value="KR_dom"/>
</dbReference>
<dbReference type="CDD" id="cd05233">
    <property type="entry name" value="SDR_c"/>
    <property type="match status" value="1"/>
</dbReference>
<evidence type="ECO:0000256" key="1">
    <source>
        <dbReference type="ARBA" id="ARBA00006484"/>
    </source>
</evidence>
<dbReference type="InterPro" id="IPR036291">
    <property type="entry name" value="NAD(P)-bd_dom_sf"/>
</dbReference>
<keyword evidence="2" id="KW-0560">Oxidoreductase</keyword>
<dbReference type="PROSITE" id="PS00061">
    <property type="entry name" value="ADH_SHORT"/>
    <property type="match status" value="1"/>
</dbReference>
<dbReference type="GO" id="GO:0016491">
    <property type="term" value="F:oxidoreductase activity"/>
    <property type="evidence" value="ECO:0007669"/>
    <property type="project" value="UniProtKB-KW"/>
</dbReference>
<sequence>MKRNLRPCSVFTPRPGHDLVFITGGAAGVGAEVARRLHRKGAKLVLTDVDATALDATAATLGDDVLTVVADVRDLSSMQAAADAAVERFGGIDVVMANAGIATYGSVLQVDPEAFKRLLDINVLGVFHTVRATLPSVIDRRGYVLIVSSLAAYTAAPGLAPYNASKAAVEHFANALRLEVGYRGVDVGSAHMSWIDTAMVRDTKSDLSTFAEMLTKLPWPISKTTSVDKCGEAFVAGIEGRKTRVNCPGWVGALRWLRPLLATRIGEVPVAKFVPDLLPRMDAEVAALGRSSSAHTEQLDKH</sequence>
<accession>A0AA94REE4</accession>
<dbReference type="AlphaFoldDB" id="A0AA94REE4"/>
<dbReference type="Gene3D" id="3.40.50.720">
    <property type="entry name" value="NAD(P)-binding Rossmann-like Domain"/>
    <property type="match status" value="1"/>
</dbReference>
<organism evidence="5 6">
    <name type="scientific">Mycolicibacterium phocaicum</name>
    <dbReference type="NCBI Taxonomy" id="319706"/>
    <lineage>
        <taxon>Bacteria</taxon>
        <taxon>Bacillati</taxon>
        <taxon>Actinomycetota</taxon>
        <taxon>Actinomycetes</taxon>
        <taxon>Mycobacteriales</taxon>
        <taxon>Mycobacteriaceae</taxon>
        <taxon>Mycolicibacterium</taxon>
    </lineage>
</organism>
<dbReference type="SMART" id="SM00822">
    <property type="entry name" value="PKS_KR"/>
    <property type="match status" value="1"/>
</dbReference>
<dbReference type="PANTHER" id="PTHR44196">
    <property type="entry name" value="DEHYDROGENASE/REDUCTASE SDR FAMILY MEMBER 7B"/>
    <property type="match status" value="1"/>
</dbReference>
<comment type="similarity">
    <text evidence="1 3">Belongs to the short-chain dehydrogenases/reductases (SDR) family.</text>
</comment>
<name>A0AA94REE4_9MYCO</name>
<gene>
    <name evidence="5" type="ORF">C1S79_08810</name>
</gene>
<evidence type="ECO:0000313" key="6">
    <source>
        <dbReference type="Proteomes" id="UP000309984"/>
    </source>
</evidence>
<protein>
    <submittedName>
        <fullName evidence="5">Short-chain dehydrogenase</fullName>
    </submittedName>
</protein>
<proteinExistence type="inferred from homology"/>
<evidence type="ECO:0000313" key="5">
    <source>
        <dbReference type="EMBL" id="TLH70542.1"/>
    </source>
</evidence>
<keyword evidence="6" id="KW-1185">Reference proteome</keyword>
<dbReference type="InterPro" id="IPR020904">
    <property type="entry name" value="Sc_DH/Rdtase_CS"/>
</dbReference>
<dbReference type="EMBL" id="POTM01000025">
    <property type="protein sequence ID" value="TLH70542.1"/>
    <property type="molecule type" value="Genomic_DNA"/>
</dbReference>
<dbReference type="Proteomes" id="UP000309984">
    <property type="component" value="Unassembled WGS sequence"/>
</dbReference>
<dbReference type="PRINTS" id="PR00081">
    <property type="entry name" value="GDHRDH"/>
</dbReference>
<dbReference type="PRINTS" id="PR00080">
    <property type="entry name" value="SDRFAMILY"/>
</dbReference>
<comment type="caution">
    <text evidence="5">The sequence shown here is derived from an EMBL/GenBank/DDBJ whole genome shotgun (WGS) entry which is preliminary data.</text>
</comment>
<evidence type="ECO:0000256" key="2">
    <source>
        <dbReference type="ARBA" id="ARBA00023002"/>
    </source>
</evidence>
<dbReference type="NCBIfam" id="NF004526">
    <property type="entry name" value="PRK05872.1"/>
    <property type="match status" value="1"/>
</dbReference>
<feature type="domain" description="Ketoreductase" evidence="4">
    <location>
        <begin position="18"/>
        <end position="197"/>
    </location>
</feature>
<dbReference type="RefSeq" id="WP_138248684.1">
    <property type="nucleotide sequence ID" value="NZ_AP022616.1"/>
</dbReference>
<evidence type="ECO:0000259" key="4">
    <source>
        <dbReference type="SMART" id="SM00822"/>
    </source>
</evidence>
<dbReference type="GO" id="GO:0016020">
    <property type="term" value="C:membrane"/>
    <property type="evidence" value="ECO:0007669"/>
    <property type="project" value="TreeGrafter"/>
</dbReference>
<reference evidence="5 6" key="1">
    <citation type="submission" date="2018-01" db="EMBL/GenBank/DDBJ databases">
        <title>Comparative genomics of Mycobacterium mucogenicum and Mycobacterium neoaurum clade members emphasizing tRNA and non-coding RNA.</title>
        <authorList>
            <person name="Behra P.R.K."/>
            <person name="Pettersson B.M.F."/>
            <person name="Das S."/>
            <person name="Dasgupta S."/>
            <person name="Kirsebom L.A."/>
        </authorList>
    </citation>
    <scope>NUCLEOTIDE SEQUENCE [LARGE SCALE GENOMIC DNA]</scope>
    <source>
        <strain evidence="5 6">DSM 45104</strain>
    </source>
</reference>
<evidence type="ECO:0000256" key="3">
    <source>
        <dbReference type="RuleBase" id="RU000363"/>
    </source>
</evidence>